<sequence>MKEDKIALYNNKILQCLMTGETYTILQLADNVGLSEKTVRTRINQLEEWLEAEGLGNIEKRRGTGIWLELDSRQRKILESRLEQGEDPAGDLENRDKQLMGKLLKMRPGEVLTLQNLADSLYLSPPTVSNLLKNVSGWFEKRNIKITAVRNKGVCLTGKEYSFRIAIKDYMLEMLPEVMEALIGTYAPGVDAARIRRMIVEAENAWRIELADHSFKMVWIMACLSVSRKGLDDGLLSSNVQEENIQRYNEYSFAESIYQRIRKEYQVDLSEDDTILLAVLLLSAKKLKSFTDVSDEDYAMQYDRNLEHFVKLVIETIDDLLDADLSGDQMLYEGLLIHMRSAIFRMKYSTVAVDSISKYVKSEYKQTFLAAWSTSSLFEEYYDVQVTEDELAGIALYIQAAIIRRKKGRPLTALLVSQRGMAACQLSIEMIKYSIPEITDVQAVSRHDFKLALHPETDIIIDGSGLDLQDSRVVTVGDRISEKEIEVIRRKAAQVSRLRNRPDFQFNSLCHQLFEVDLILVKPKVRDKDQLITMMVRRLEEKGDVTQNYLESVFDRERATTTSIGRGIAIPHGNMAEVNESRIVVAILDEPVKWHEDMADTIFLLAMKMTSKFEINRTKQFYKDFLLLTENDDNMEAMRRLETSLEVYQYFIK</sequence>
<keyword evidence="8" id="KW-1185">Reference proteome</keyword>
<dbReference type="HOGENOM" id="CLU_013442_3_1_9"/>
<keyword evidence="1" id="KW-0677">Repeat</keyword>
<feature type="domain" description="PTS EIIA type-2" evidence="5">
    <location>
        <begin position="512"/>
        <end position="653"/>
    </location>
</feature>
<organism evidence="7 8">
    <name type="scientific">Lacrimispora saccharolytica (strain ATCC 35040 / DSM 2544 / NRCC 2533 / WM1)</name>
    <name type="common">Clostridium saccharolyticum</name>
    <dbReference type="NCBI Taxonomy" id="610130"/>
    <lineage>
        <taxon>Bacteria</taxon>
        <taxon>Bacillati</taxon>
        <taxon>Bacillota</taxon>
        <taxon>Clostridia</taxon>
        <taxon>Lachnospirales</taxon>
        <taxon>Lachnospiraceae</taxon>
        <taxon>Lacrimispora</taxon>
    </lineage>
</organism>
<keyword evidence="2" id="KW-0805">Transcription regulation</keyword>
<reference evidence="7" key="1">
    <citation type="submission" date="2010-07" db="EMBL/GenBank/DDBJ databases">
        <title>Complete sequence of Clostridium saccharolyticum WM1.</title>
        <authorList>
            <consortium name="US DOE Joint Genome Institute"/>
            <person name="Lucas S."/>
            <person name="Copeland A."/>
            <person name="Lapidus A."/>
            <person name="Cheng J.-F."/>
            <person name="Bruce D."/>
            <person name="Goodwin L."/>
            <person name="Pitluck S."/>
            <person name="Chertkov O."/>
            <person name="Detter J.C."/>
            <person name="Han C."/>
            <person name="Tapia R."/>
            <person name="Land M."/>
            <person name="Hauser L."/>
            <person name="Chang Y.-J."/>
            <person name="Jeffries C."/>
            <person name="Kyrpides N."/>
            <person name="Ivanova N."/>
            <person name="Mikhailova N."/>
            <person name="Mouttaki H."/>
            <person name="Lin L."/>
            <person name="Zhou J."/>
            <person name="Hemme C.L."/>
            <person name="Woyke T."/>
        </authorList>
    </citation>
    <scope>NUCLEOTIDE SEQUENCE [LARGE SCALE GENOMIC DNA]</scope>
    <source>
        <strain evidence="7">WM1</strain>
    </source>
</reference>
<feature type="domain" description="PRD" evidence="6">
    <location>
        <begin position="301"/>
        <end position="408"/>
    </location>
</feature>
<dbReference type="PROSITE" id="PS51372">
    <property type="entry name" value="PRD_2"/>
    <property type="match status" value="2"/>
</dbReference>
<dbReference type="OrthoDB" id="3175596at2"/>
<accession>D9R887</accession>
<dbReference type="eggNOG" id="COG1762">
    <property type="taxonomic scope" value="Bacteria"/>
</dbReference>
<dbReference type="eggNOG" id="COG3711">
    <property type="taxonomic scope" value="Bacteria"/>
</dbReference>
<dbReference type="AlphaFoldDB" id="D9R887"/>
<dbReference type="EMBL" id="CP002109">
    <property type="protein sequence ID" value="ADL03839.1"/>
    <property type="molecule type" value="Genomic_DNA"/>
</dbReference>
<dbReference type="InterPro" id="IPR011608">
    <property type="entry name" value="PRD"/>
</dbReference>
<dbReference type="Gene3D" id="1.10.10.10">
    <property type="entry name" value="Winged helix-like DNA-binding domain superfamily/Winged helix DNA-binding domain"/>
    <property type="match status" value="1"/>
</dbReference>
<evidence type="ECO:0000256" key="2">
    <source>
        <dbReference type="ARBA" id="ARBA00023015"/>
    </source>
</evidence>
<evidence type="ECO:0000313" key="7">
    <source>
        <dbReference type="EMBL" id="ADL03839.1"/>
    </source>
</evidence>
<evidence type="ECO:0000259" key="5">
    <source>
        <dbReference type="PROSITE" id="PS51094"/>
    </source>
</evidence>
<dbReference type="PANTHER" id="PTHR30185">
    <property type="entry name" value="CRYPTIC BETA-GLUCOSIDE BGL OPERON ANTITERMINATOR"/>
    <property type="match status" value="1"/>
</dbReference>
<name>D9R887_LACSW</name>
<dbReference type="InterPro" id="IPR050661">
    <property type="entry name" value="BglG_antiterminators"/>
</dbReference>
<dbReference type="SUPFAM" id="SSF63520">
    <property type="entry name" value="PTS-regulatory domain, PRD"/>
    <property type="match status" value="1"/>
</dbReference>
<dbReference type="Pfam" id="PF00359">
    <property type="entry name" value="PTS_EIIA_2"/>
    <property type="match status" value="1"/>
</dbReference>
<dbReference type="SUPFAM" id="SSF55804">
    <property type="entry name" value="Phoshotransferase/anion transport protein"/>
    <property type="match status" value="1"/>
</dbReference>
<evidence type="ECO:0000256" key="1">
    <source>
        <dbReference type="ARBA" id="ARBA00022737"/>
    </source>
</evidence>
<dbReference type="CDD" id="cd00211">
    <property type="entry name" value="PTS_IIA_fru"/>
    <property type="match status" value="1"/>
</dbReference>
<evidence type="ECO:0000256" key="4">
    <source>
        <dbReference type="ARBA" id="ARBA00023163"/>
    </source>
</evidence>
<dbReference type="Pfam" id="PF05043">
    <property type="entry name" value="Mga"/>
    <property type="match status" value="1"/>
</dbReference>
<dbReference type="Proteomes" id="UP000001662">
    <property type="component" value="Chromosome"/>
</dbReference>
<dbReference type="STRING" id="610130.Closa_1233"/>
<dbReference type="InterPro" id="IPR007737">
    <property type="entry name" value="Mga_HTH"/>
</dbReference>
<proteinExistence type="predicted"/>
<evidence type="ECO:0000259" key="6">
    <source>
        <dbReference type="PROSITE" id="PS51372"/>
    </source>
</evidence>
<protein>
    <submittedName>
        <fullName evidence="7">Transcriptional antiterminator, BglG</fullName>
    </submittedName>
</protein>
<dbReference type="InterPro" id="IPR016152">
    <property type="entry name" value="PTrfase/Anion_transptr"/>
</dbReference>
<dbReference type="PROSITE" id="PS00372">
    <property type="entry name" value="PTS_EIIA_TYPE_2_HIS"/>
    <property type="match status" value="1"/>
</dbReference>
<feature type="domain" description="PRD" evidence="6">
    <location>
        <begin position="186"/>
        <end position="291"/>
    </location>
</feature>
<dbReference type="InterPro" id="IPR036634">
    <property type="entry name" value="PRD_sf"/>
</dbReference>
<dbReference type="KEGG" id="csh:Closa_1233"/>
<dbReference type="Gene3D" id="1.10.1790.10">
    <property type="entry name" value="PRD domain"/>
    <property type="match status" value="1"/>
</dbReference>
<dbReference type="InterPro" id="IPR002178">
    <property type="entry name" value="PTS_EIIA_type-2_dom"/>
</dbReference>
<evidence type="ECO:0000313" key="8">
    <source>
        <dbReference type="Proteomes" id="UP000001662"/>
    </source>
</evidence>
<dbReference type="PANTHER" id="PTHR30185:SF18">
    <property type="entry name" value="TRANSCRIPTIONAL REGULATOR MTLR"/>
    <property type="match status" value="1"/>
</dbReference>
<dbReference type="PROSITE" id="PS51094">
    <property type="entry name" value="PTS_EIIA_TYPE_2"/>
    <property type="match status" value="1"/>
</dbReference>
<dbReference type="Gene3D" id="3.40.930.10">
    <property type="entry name" value="Mannitol-specific EII, Chain A"/>
    <property type="match status" value="1"/>
</dbReference>
<dbReference type="RefSeq" id="WP_013271934.1">
    <property type="nucleotide sequence ID" value="NC_014376.1"/>
</dbReference>
<dbReference type="PaxDb" id="610130-Closa_1233"/>
<dbReference type="InterPro" id="IPR036388">
    <property type="entry name" value="WH-like_DNA-bd_sf"/>
</dbReference>
<keyword evidence="3" id="KW-0010">Activator</keyword>
<keyword evidence="4" id="KW-0804">Transcription</keyword>
<gene>
    <name evidence="7" type="ordered locus">Closa_1233</name>
</gene>
<dbReference type="Pfam" id="PF00874">
    <property type="entry name" value="PRD"/>
    <property type="match status" value="2"/>
</dbReference>
<evidence type="ECO:0000256" key="3">
    <source>
        <dbReference type="ARBA" id="ARBA00023159"/>
    </source>
</evidence>
<dbReference type="Pfam" id="PF13412">
    <property type="entry name" value="HTH_24"/>
    <property type="match status" value="1"/>
</dbReference>
<dbReference type="GO" id="GO:0006355">
    <property type="term" value="P:regulation of DNA-templated transcription"/>
    <property type="evidence" value="ECO:0007669"/>
    <property type="project" value="InterPro"/>
</dbReference>